<comment type="caution">
    <text evidence="1">The sequence shown here is derived from an EMBL/GenBank/DDBJ whole genome shotgun (WGS) entry which is preliminary data.</text>
</comment>
<dbReference type="Pfam" id="PF19630">
    <property type="entry name" value="DUF6134"/>
    <property type="match status" value="1"/>
</dbReference>
<protein>
    <submittedName>
        <fullName evidence="1">Uncharacterized protein</fullName>
    </submittedName>
</protein>
<accession>A0A1E5SZ42</accession>
<organism evidence="1 2">
    <name type="scientific">Roseivirga misakiensis</name>
    <dbReference type="NCBI Taxonomy" id="1563681"/>
    <lineage>
        <taxon>Bacteria</taxon>
        <taxon>Pseudomonadati</taxon>
        <taxon>Bacteroidota</taxon>
        <taxon>Cytophagia</taxon>
        <taxon>Cytophagales</taxon>
        <taxon>Roseivirgaceae</taxon>
        <taxon>Roseivirga</taxon>
    </lineage>
</organism>
<evidence type="ECO:0000313" key="2">
    <source>
        <dbReference type="Proteomes" id="UP000095552"/>
    </source>
</evidence>
<proteinExistence type="predicted"/>
<dbReference type="Proteomes" id="UP000095552">
    <property type="component" value="Unassembled WGS sequence"/>
</dbReference>
<name>A0A1E5SZ42_9BACT</name>
<dbReference type="AlphaFoldDB" id="A0A1E5SZ42"/>
<evidence type="ECO:0000313" key="1">
    <source>
        <dbReference type="EMBL" id="OEK04376.1"/>
    </source>
</evidence>
<keyword evidence="2" id="KW-1185">Reference proteome</keyword>
<sequence>MTLKTSVFSKMIKLLVQINCVLILSTLTFTAYSQNLTYDAYIRGHKVGEMVVSREVNDESTKISVKTHIEAHMLVKITVDFVSESTYMDNKLIIGEATSHTNGHLKSSVHTVFKDGKYVINKDGKESSLPLESIVGADYYYFETPVGKQKTYALATGIMLDIVNNNDQTFYFEHDGKKELHTFANGRLSELEISHRLYTVTFKIRK</sequence>
<gene>
    <name evidence="1" type="ORF">BFP71_12910</name>
</gene>
<reference evidence="1 2" key="1">
    <citation type="submission" date="2016-08" db="EMBL/GenBank/DDBJ databases">
        <title>Draft genome of Fabibacter sp. strain SK-8.</title>
        <authorList>
            <person name="Wong S.-K."/>
            <person name="Hamasaki K."/>
            <person name="Yoshizawa S."/>
        </authorList>
    </citation>
    <scope>NUCLEOTIDE SEQUENCE [LARGE SCALE GENOMIC DNA]</scope>
    <source>
        <strain evidence="1 2">SK-8</strain>
    </source>
</reference>
<dbReference type="InterPro" id="IPR045767">
    <property type="entry name" value="DUF6134"/>
</dbReference>
<dbReference type="EMBL" id="MDGQ01000005">
    <property type="protein sequence ID" value="OEK04376.1"/>
    <property type="molecule type" value="Genomic_DNA"/>
</dbReference>